<accession>A0A183HK22</accession>
<keyword evidence="2" id="KW-1185">Reference proteome</keyword>
<dbReference type="AlphaFoldDB" id="A0A183HK22"/>
<proteinExistence type="predicted"/>
<reference evidence="1 2" key="2">
    <citation type="submission" date="2018-11" db="EMBL/GenBank/DDBJ databases">
        <authorList>
            <consortium name="Pathogen Informatics"/>
        </authorList>
    </citation>
    <scope>NUCLEOTIDE SEQUENCE [LARGE SCALE GENOMIC DNA]</scope>
</reference>
<dbReference type="Proteomes" id="UP000267606">
    <property type="component" value="Unassembled WGS sequence"/>
</dbReference>
<gene>
    <name evidence="1" type="ORF">OFLC_LOCUS7834</name>
</gene>
<evidence type="ECO:0000313" key="2">
    <source>
        <dbReference type="Proteomes" id="UP000267606"/>
    </source>
</evidence>
<evidence type="ECO:0000313" key="1">
    <source>
        <dbReference type="EMBL" id="VDO52732.1"/>
    </source>
</evidence>
<name>A0A183HK22_9BILA</name>
<reference evidence="3" key="1">
    <citation type="submission" date="2016-06" db="UniProtKB">
        <authorList>
            <consortium name="WormBaseParasite"/>
        </authorList>
    </citation>
    <scope>IDENTIFICATION</scope>
</reference>
<evidence type="ECO:0000313" key="3">
    <source>
        <dbReference type="WBParaSite" id="OFLC_0000783301-mRNA-1"/>
    </source>
</evidence>
<protein>
    <submittedName>
        <fullName evidence="3">SERPIN domain-containing protein</fullName>
    </submittedName>
</protein>
<organism evidence="3">
    <name type="scientific">Onchocerca flexuosa</name>
    <dbReference type="NCBI Taxonomy" id="387005"/>
    <lineage>
        <taxon>Eukaryota</taxon>
        <taxon>Metazoa</taxon>
        <taxon>Ecdysozoa</taxon>
        <taxon>Nematoda</taxon>
        <taxon>Chromadorea</taxon>
        <taxon>Rhabditida</taxon>
        <taxon>Spirurina</taxon>
        <taxon>Spiruromorpha</taxon>
        <taxon>Filarioidea</taxon>
        <taxon>Onchocercidae</taxon>
        <taxon>Onchocerca</taxon>
    </lineage>
</organism>
<sequence>PVVNNCSQEYAILFHLLYSPSLLISYISRYSDIFLTTIGQISSEKVTGNLRETTLQKKQSIVRLLKEPEISLADKKDTLRVEQDEKPSTNAYFMASESEIKDVQADIIFDTPFLYMIVSKSETGRLLVVSMGRFYSDTLQTNIQEINPPENMRDFDVPVLSTDDNINRNVYRNG</sequence>
<dbReference type="EMBL" id="UZAJ01008432">
    <property type="protein sequence ID" value="VDO52732.1"/>
    <property type="molecule type" value="Genomic_DNA"/>
</dbReference>
<dbReference type="WBParaSite" id="OFLC_0000783301-mRNA-1">
    <property type="protein sequence ID" value="OFLC_0000783301-mRNA-1"/>
    <property type="gene ID" value="OFLC_0000783301"/>
</dbReference>